<dbReference type="Pfam" id="PF04471">
    <property type="entry name" value="Mrr_cat"/>
    <property type="match status" value="1"/>
</dbReference>
<keyword evidence="2" id="KW-0540">Nuclease</keyword>
<dbReference type="SUPFAM" id="SSF52980">
    <property type="entry name" value="Restriction endonuclease-like"/>
    <property type="match status" value="1"/>
</dbReference>
<accession>A0ABX5GMN5</accession>
<sequence length="164" mass="18564">MLILLCLGVIVCIGLFSSPRRYSRHTHNVKTANKVLNTLSTFSFPGQKFNYLRQIDPFVFEELLLCAFERKGHVVIRNSRYTGDGGIDGKVIIDDRLTFIQAKRYTSFVNAQHIVNFSNICHRKKVPGLFIHCGKTGHKARILTPKNVTVISGHALLELLDEPK</sequence>
<reference evidence="2 3" key="1">
    <citation type="submission" date="2018-03" db="EMBL/GenBank/DDBJ databases">
        <title>Whole genome sequencing of Histamine producing bacteria.</title>
        <authorList>
            <person name="Butler K."/>
        </authorList>
    </citation>
    <scope>NUCLEOTIDE SEQUENCE [LARGE SCALE GENOMIC DNA]</scope>
    <source>
        <strain evidence="2 3">ATCC 51761</strain>
    </source>
</reference>
<protein>
    <submittedName>
        <fullName evidence="2">Restriction endonuclease</fullName>
    </submittedName>
</protein>
<dbReference type="InterPro" id="IPR007560">
    <property type="entry name" value="Restrct_endonuc_IV_Mrr"/>
</dbReference>
<organism evidence="2 3">
    <name type="scientific">Photobacterium iliopiscarium</name>
    <dbReference type="NCBI Taxonomy" id="56192"/>
    <lineage>
        <taxon>Bacteria</taxon>
        <taxon>Pseudomonadati</taxon>
        <taxon>Pseudomonadota</taxon>
        <taxon>Gammaproteobacteria</taxon>
        <taxon>Vibrionales</taxon>
        <taxon>Vibrionaceae</taxon>
        <taxon>Photobacterium</taxon>
    </lineage>
</organism>
<evidence type="ECO:0000313" key="3">
    <source>
        <dbReference type="Proteomes" id="UP000241190"/>
    </source>
</evidence>
<evidence type="ECO:0000259" key="1">
    <source>
        <dbReference type="Pfam" id="PF04471"/>
    </source>
</evidence>
<name>A0ABX5GMN5_9GAMM</name>
<gene>
    <name evidence="2" type="ORF">C9J52_18980</name>
</gene>
<keyword evidence="2" id="KW-0255">Endonuclease</keyword>
<feature type="domain" description="Restriction endonuclease type IV Mrr" evidence="1">
    <location>
        <begin position="52"/>
        <end position="160"/>
    </location>
</feature>
<dbReference type="GO" id="GO:0004519">
    <property type="term" value="F:endonuclease activity"/>
    <property type="evidence" value="ECO:0007669"/>
    <property type="project" value="UniProtKB-KW"/>
</dbReference>
<comment type="caution">
    <text evidence="2">The sequence shown here is derived from an EMBL/GenBank/DDBJ whole genome shotgun (WGS) entry which is preliminary data.</text>
</comment>
<keyword evidence="3" id="KW-1185">Reference proteome</keyword>
<proteinExistence type="predicted"/>
<dbReference type="Gene3D" id="3.40.1350.10">
    <property type="match status" value="1"/>
</dbReference>
<dbReference type="InterPro" id="IPR011856">
    <property type="entry name" value="tRNA_endonuc-like_dom_sf"/>
</dbReference>
<dbReference type="InterPro" id="IPR011335">
    <property type="entry name" value="Restrct_endonuc-II-like"/>
</dbReference>
<keyword evidence="2" id="KW-0378">Hydrolase</keyword>
<dbReference type="RefSeq" id="WP_045038746.1">
    <property type="nucleotide sequence ID" value="NZ_JZSR01000058.1"/>
</dbReference>
<dbReference type="Proteomes" id="UP000241190">
    <property type="component" value="Unassembled WGS sequence"/>
</dbReference>
<evidence type="ECO:0000313" key="2">
    <source>
        <dbReference type="EMBL" id="PSW92275.1"/>
    </source>
</evidence>
<dbReference type="EMBL" id="PYOP01000049">
    <property type="protein sequence ID" value="PSW92275.1"/>
    <property type="molecule type" value="Genomic_DNA"/>
</dbReference>